<feature type="domain" description="Reverse transcriptase" evidence="2">
    <location>
        <begin position="1192"/>
        <end position="1470"/>
    </location>
</feature>
<feature type="compositionally biased region" description="Basic and acidic residues" evidence="1">
    <location>
        <begin position="280"/>
        <end position="293"/>
    </location>
</feature>
<reference evidence="3" key="1">
    <citation type="journal article" date="2003" name="Science">
        <title>In-depth view of structure, activity, and evolution of rice chromosome 10.</title>
        <authorList>
            <consortium name="Rice Chromosome 10 Sequencing Consortium"/>
        </authorList>
    </citation>
    <scope>NUCLEOTIDE SEQUENCE [LARGE SCALE GENOMIC DNA]</scope>
</reference>
<dbReference type="PANTHER" id="PTHR31635">
    <property type="entry name" value="REVERSE TRANSCRIPTASE DOMAIN-CONTAINING PROTEIN-RELATED"/>
    <property type="match status" value="1"/>
</dbReference>
<evidence type="ECO:0000313" key="3">
    <source>
        <dbReference type="EMBL" id="AAP53939.1"/>
    </source>
</evidence>
<feature type="compositionally biased region" description="Basic and acidic residues" evidence="1">
    <location>
        <begin position="325"/>
        <end position="345"/>
    </location>
</feature>
<proteinExistence type="predicted"/>
<protein>
    <submittedName>
        <fullName evidence="3">Retrotransposon protein, putative, unclassified</fullName>
    </submittedName>
</protein>
<feature type="region of interest" description="Disordered" evidence="1">
    <location>
        <begin position="276"/>
        <end position="354"/>
    </location>
</feature>
<dbReference type="InterPro" id="IPR000477">
    <property type="entry name" value="RT_dom"/>
</dbReference>
<dbReference type="InterPro" id="IPR043502">
    <property type="entry name" value="DNA/RNA_pol_sf"/>
</dbReference>
<feature type="region of interest" description="Disordered" evidence="1">
    <location>
        <begin position="838"/>
        <end position="862"/>
    </location>
</feature>
<dbReference type="PROSITE" id="PS50878">
    <property type="entry name" value="RT_POL"/>
    <property type="match status" value="1"/>
</dbReference>
<dbReference type="PANTHER" id="PTHR31635:SF196">
    <property type="entry name" value="REVERSE TRANSCRIPTASE DOMAIN-CONTAINING PROTEIN-RELATED"/>
    <property type="match status" value="1"/>
</dbReference>
<feature type="compositionally biased region" description="Acidic residues" evidence="1">
    <location>
        <begin position="685"/>
        <end position="711"/>
    </location>
</feature>
<feature type="region of interest" description="Disordered" evidence="1">
    <location>
        <begin position="400"/>
        <end position="458"/>
    </location>
</feature>
<gene>
    <name evidence="3" type="ordered locus">LOC_Os10g30130</name>
</gene>
<reference evidence="3" key="3">
    <citation type="submission" date="2006-07" db="EMBL/GenBank/DDBJ databases">
        <authorList>
            <person name="Buell R."/>
        </authorList>
    </citation>
    <scope>NUCLEOTIDE SEQUENCE</scope>
</reference>
<name>Q7XE51_ORYSJ</name>
<feature type="compositionally biased region" description="Gly residues" evidence="1">
    <location>
        <begin position="408"/>
        <end position="423"/>
    </location>
</feature>
<organism evidence="3">
    <name type="scientific">Oryza sativa subsp. japonica</name>
    <name type="common">Rice</name>
    <dbReference type="NCBI Taxonomy" id="39947"/>
    <lineage>
        <taxon>Eukaryota</taxon>
        <taxon>Viridiplantae</taxon>
        <taxon>Streptophyta</taxon>
        <taxon>Embryophyta</taxon>
        <taxon>Tracheophyta</taxon>
        <taxon>Spermatophyta</taxon>
        <taxon>Magnoliopsida</taxon>
        <taxon>Liliopsida</taxon>
        <taxon>Poales</taxon>
        <taxon>Poaceae</taxon>
        <taxon>BOP clade</taxon>
        <taxon>Oryzoideae</taxon>
        <taxon>Oryzeae</taxon>
        <taxon>Oryzinae</taxon>
        <taxon>Oryza</taxon>
        <taxon>Oryza sativa</taxon>
    </lineage>
</organism>
<reference evidence="3" key="2">
    <citation type="submission" date="2003-05" db="EMBL/GenBank/DDBJ databases">
        <authorList>
            <person name="Buell C.R."/>
            <person name="Wing R.A."/>
            <person name="McCombie W.R."/>
            <person name="Messing J."/>
            <person name="Yuan Q."/>
            <person name="Ouyang S."/>
        </authorList>
    </citation>
    <scope>NUCLEOTIDE SEQUENCE</scope>
</reference>
<accession>Q7XE51</accession>
<dbReference type="EMBL" id="DP000086">
    <property type="protein sequence ID" value="AAP53939.1"/>
    <property type="molecule type" value="Genomic_DNA"/>
</dbReference>
<dbReference type="CDD" id="cd01650">
    <property type="entry name" value="RT_nLTR_like"/>
    <property type="match status" value="1"/>
</dbReference>
<feature type="compositionally biased region" description="Basic and acidic residues" evidence="1">
    <location>
        <begin position="712"/>
        <end position="735"/>
    </location>
</feature>
<feature type="compositionally biased region" description="Basic and acidic residues" evidence="1">
    <location>
        <begin position="303"/>
        <end position="313"/>
    </location>
</feature>
<evidence type="ECO:0000259" key="2">
    <source>
        <dbReference type="PROSITE" id="PS50878"/>
    </source>
</evidence>
<dbReference type="Pfam" id="PF00078">
    <property type="entry name" value="RVT_1"/>
    <property type="match status" value="1"/>
</dbReference>
<feature type="region of interest" description="Disordered" evidence="1">
    <location>
        <begin position="685"/>
        <end position="746"/>
    </location>
</feature>
<dbReference type="SUPFAM" id="SSF56672">
    <property type="entry name" value="DNA/RNA polymerases"/>
    <property type="match status" value="1"/>
</dbReference>
<sequence>MWFFGGAVVVMSARMVGGYGGRRLTLAPAASSASWPQPVMTREPLVGLRDELQREKKVEEEEEVCLPIMPSQVNLACDLELCPKDSFSAPTKHFASETRGETRPRAIGSRFWVLDGEDSEEEEEQVCHREEEVVGSVQKGSIVRKAMAEGFTLDEILSAGEYLLCTNSSPKAHSFPGSTRTKGKNHLVDRLVAAVCRKKVSMCKPWKGPLPSRRISQPRKLETFLSAALEDWQRKRTAGLEKTPAKFSKREDVNASTFSGNLDKAMLGRLLSHAGRHSLARKERNKGEIERPRRQSQLGLNIRNREGRQRGSEEGGLCVGGELQVRAEEEKEVRKGGMARRKDDYDGCSNKDWGQRGSFREEEEGFGTGFQGSRMGFDPGYGFGQQGSFGQRWQRHGYRPRRARGFGPRCGGFAGRPGRGSARGFGSQRPAFERKMDDMGRKGEEKGGAASSERNGGAGRVKVGEVEVLVLARKEKQPMVEKKEENGDFVEMECDPSLFEDQQLGVEKGKDHVNHRCPVLKLPKPAVQVVGYSVEGLGFHHIPHNPLPRSKKGTTKMALVSCVGVELQRAIAFGGADVKDNGLATGMRLQFEEWFEEEEGYLLPKVWVKVYGLRKKLREYLTLWAVGSLLGATQMVDMKTTRKNTFGRIFMAVLSPKLVPRRVDVVIGDHYFELEFELEKKGYDESGDEVEIEQGGDGGDDKEDGGQEEDELREKETKRSKSDDMVLDDKEEGKMEGNFSGDNGNQGMDGVQEKFFGEMASKIIDGAVVSLLEEVCDKVMHEEGQPAMHEGEIGQREVEGGDDIEQGDGEEEVGKMIEEKIVRAAMVKEVATTPTRASVRLASSEGEHSVEKATKRKARKNLEPQSGSIVSLKNVEETRLRNYVAPKADLVGNLEGELESEEDEMVDNLVLGHLCGGLVDEVMDEEPDHLSCDLKKGFKVYKSKSSFKRNKGQKVKVILKNKKKTSKEWKLDFIALLETGKRDFSDSSLKNICGGKDFMWHWTRPKGRSVGILLGVNLEFFEVASIEEGDFYVKFHVQNKYPLATVRALNKELSHHTPLLLDTGAGTHANKQPLFKFELGWLLRDGFVDLVADIWRKESRGSNMLEKWQFKIRRLRQFLRGWAKNVSGAIKREKVTDVENELLSESFKELEVKEAIFQMEHNKAPGPDGFPAEFYQVFWDVIKDDLMAVFCDFHEGTLPLHRLKFGIITLLPKQKDASRIQQYRPICLLNVSFKIFTKVMANRIALVAQKVIKPSQTTFLSGRNIMEGVVILHETLHELHKKKKNGVILKLDFEKAYDKVDWKFLQQSLRMKGFSSKWCDWIDSIVRGGSVAVKVNDEIGSYFQTRKGLRQGDPLSPILFNLVVDMLAILIQRAKDQGRFKGVVPHLVDNGLSILQYADDTILFMDHDLDEARDLKLVLSTFEKLSSLKINFYKSELFCYGKAKDVEHEYVKLFGCDTEDYPFKYLGIRMHHKRINNKDWQGVEERIQKKLSSWKGKFLSVGGRLVLINSVLSNLAIFMLSFFEIPKGILKKLDYYRSRFFWQCDEHKKKYRLARWSVLCKPKECGGLGIQNLEIQNKCLLSKWLYKLINEEGVWQDILRNKYLTKKTITQVEKCPGDSHFWAGLMGVRDVFFKGGAFKVGDGSQIRFWEDC</sequence>
<feature type="compositionally biased region" description="Basic and acidic residues" evidence="1">
    <location>
        <begin position="431"/>
        <end position="447"/>
    </location>
</feature>
<evidence type="ECO:0000256" key="1">
    <source>
        <dbReference type="SAM" id="MobiDB-lite"/>
    </source>
</evidence>